<evidence type="ECO:0000313" key="1">
    <source>
        <dbReference type="EMBL" id="GFH46211.1"/>
    </source>
</evidence>
<dbReference type="PANTHER" id="PTHR48100:SF1">
    <property type="entry name" value="HISTIDINE PHOSPHATASE FAMILY PROTEIN-RELATED"/>
    <property type="match status" value="1"/>
</dbReference>
<dbReference type="AlphaFoldDB" id="A0AAD3CI03"/>
<protein>
    <recommendedName>
        <fullName evidence="3">Phosphoglycerate mutase</fullName>
    </recommendedName>
</protein>
<dbReference type="Gene3D" id="3.40.50.1240">
    <property type="entry name" value="Phosphoglycerate mutase-like"/>
    <property type="match status" value="1"/>
</dbReference>
<reference evidence="1 2" key="1">
    <citation type="journal article" date="2021" name="Sci. Rep.">
        <title>The genome of the diatom Chaetoceros tenuissimus carries an ancient integrated fragment of an extant virus.</title>
        <authorList>
            <person name="Hongo Y."/>
            <person name="Kimura K."/>
            <person name="Takaki Y."/>
            <person name="Yoshida Y."/>
            <person name="Baba S."/>
            <person name="Kobayashi G."/>
            <person name="Nagasaki K."/>
            <person name="Hano T."/>
            <person name="Tomaru Y."/>
        </authorList>
    </citation>
    <scope>NUCLEOTIDE SEQUENCE [LARGE SCALE GENOMIC DNA]</scope>
    <source>
        <strain evidence="1 2">NIES-3715</strain>
    </source>
</reference>
<accession>A0AAD3CI03</accession>
<dbReference type="Proteomes" id="UP001054902">
    <property type="component" value="Unassembled WGS sequence"/>
</dbReference>
<dbReference type="SUPFAM" id="SSF53254">
    <property type="entry name" value="Phosphoglycerate mutase-like"/>
    <property type="match status" value="1"/>
</dbReference>
<organism evidence="1 2">
    <name type="scientific">Chaetoceros tenuissimus</name>
    <dbReference type="NCBI Taxonomy" id="426638"/>
    <lineage>
        <taxon>Eukaryota</taxon>
        <taxon>Sar</taxon>
        <taxon>Stramenopiles</taxon>
        <taxon>Ochrophyta</taxon>
        <taxon>Bacillariophyta</taxon>
        <taxon>Coscinodiscophyceae</taxon>
        <taxon>Chaetocerotophycidae</taxon>
        <taxon>Chaetocerotales</taxon>
        <taxon>Chaetocerotaceae</taxon>
        <taxon>Chaetoceros</taxon>
    </lineage>
</organism>
<dbReference type="InterPro" id="IPR013078">
    <property type="entry name" value="His_Pase_superF_clade-1"/>
</dbReference>
<dbReference type="InterPro" id="IPR050275">
    <property type="entry name" value="PGM_Phosphatase"/>
</dbReference>
<keyword evidence="2" id="KW-1185">Reference proteome</keyword>
<proteinExistence type="predicted"/>
<dbReference type="SMART" id="SM00855">
    <property type="entry name" value="PGAM"/>
    <property type="match status" value="1"/>
</dbReference>
<dbReference type="CDD" id="cd07067">
    <property type="entry name" value="HP_PGM_like"/>
    <property type="match status" value="1"/>
</dbReference>
<dbReference type="Pfam" id="PF00300">
    <property type="entry name" value="His_Phos_1"/>
    <property type="match status" value="1"/>
</dbReference>
<dbReference type="EMBL" id="BLLK01000022">
    <property type="protein sequence ID" value="GFH46211.1"/>
    <property type="molecule type" value="Genomic_DNA"/>
</dbReference>
<dbReference type="InterPro" id="IPR029033">
    <property type="entry name" value="His_PPase_superfam"/>
</dbReference>
<dbReference type="GO" id="GO:0016791">
    <property type="term" value="F:phosphatase activity"/>
    <property type="evidence" value="ECO:0007669"/>
    <property type="project" value="TreeGrafter"/>
</dbReference>
<sequence length="281" mass="33127">MANTNPSQKSVHTKQIIYLTRHGVARHNCLEQVVNGSYVKPNLKDPRFTDSPLTPQGHEQPLKAGEVLRNHILEVYQQPIVIDGVIVSPLTRCLQTTQGMMKQIANYDDRQQPKIQVPRQWIAREELREAYGIHYSDKRSSKSHLLKEWDSHVDFQHLQSDEDIYWKADKRESIDDINQRIDKFLLFMCWNQLLRNIDTNRSNTDLRKESLCLVTSHGVWMECLFRRYFPNILQGGKRVYNCEVYRVEIESDWEHTQINNEWQCRCIQVTGVQLINGHRNT</sequence>
<name>A0AAD3CI03_9STRA</name>
<comment type="caution">
    <text evidence="1">The sequence shown here is derived from an EMBL/GenBank/DDBJ whole genome shotgun (WGS) entry which is preliminary data.</text>
</comment>
<dbReference type="GO" id="GO:0005737">
    <property type="term" value="C:cytoplasm"/>
    <property type="evidence" value="ECO:0007669"/>
    <property type="project" value="TreeGrafter"/>
</dbReference>
<gene>
    <name evidence="1" type="ORF">CTEN210_02685</name>
</gene>
<dbReference type="PANTHER" id="PTHR48100">
    <property type="entry name" value="BROAD-SPECIFICITY PHOSPHATASE YOR283W-RELATED"/>
    <property type="match status" value="1"/>
</dbReference>
<evidence type="ECO:0008006" key="3">
    <source>
        <dbReference type="Google" id="ProtNLM"/>
    </source>
</evidence>
<evidence type="ECO:0000313" key="2">
    <source>
        <dbReference type="Proteomes" id="UP001054902"/>
    </source>
</evidence>